<evidence type="ECO:0000256" key="4">
    <source>
        <dbReference type="ARBA" id="ARBA00012792"/>
    </source>
</evidence>
<name>A0ABS7P9Q4_9SPHN</name>
<sequence length="261" mass="29414">MATFTLPKNSKIRDKGEVHRAAEGAGRVKKFKIYRYNPDSGSNPHYDRFEVDLDACGPMVLDALFKIKNEIDPTLTFRRSCREGICGSCAMNINGSNALACTTAIEDLKGDIRITPLPHMEVVKDLVPDFTHFYAQYASIRPWLQTVTPTPSGEERLQSPEQREQLDGLYECILCACCSTACPSYWWNSDKFLGPAILLQAYRWLADSRDEMTGERLDALEDPYRLYRCHTIMNCANVCPKGLSPAKAIAETKKMMAERAI</sequence>
<accession>A0ABS7P9Q4</accession>
<evidence type="ECO:0000256" key="6">
    <source>
        <dbReference type="ARBA" id="ARBA00022485"/>
    </source>
</evidence>
<dbReference type="PROSITE" id="PS00197">
    <property type="entry name" value="2FE2S_FER_1"/>
    <property type="match status" value="1"/>
</dbReference>
<keyword evidence="7" id="KW-0816">Tricarboxylic acid cycle</keyword>
<evidence type="ECO:0000259" key="15">
    <source>
        <dbReference type="PROSITE" id="PS51085"/>
    </source>
</evidence>
<dbReference type="Pfam" id="PF13085">
    <property type="entry name" value="Fer2_3"/>
    <property type="match status" value="1"/>
</dbReference>
<dbReference type="PANTHER" id="PTHR11921:SF29">
    <property type="entry name" value="SUCCINATE DEHYDROGENASE [UBIQUINONE] IRON-SULFUR SUBUNIT, MITOCHONDRIAL"/>
    <property type="match status" value="1"/>
</dbReference>
<dbReference type="Proteomes" id="UP000759298">
    <property type="component" value="Unassembled WGS sequence"/>
</dbReference>
<dbReference type="InterPro" id="IPR017900">
    <property type="entry name" value="4Fe4S_Fe_S_CS"/>
</dbReference>
<dbReference type="InterPro" id="IPR050573">
    <property type="entry name" value="SDH/FRD_Iron-Sulfur"/>
</dbReference>
<dbReference type="SUPFAM" id="SSF46548">
    <property type="entry name" value="alpha-helical ferredoxin"/>
    <property type="match status" value="1"/>
</dbReference>
<evidence type="ECO:0000256" key="14">
    <source>
        <dbReference type="RuleBase" id="RU361237"/>
    </source>
</evidence>
<dbReference type="InterPro" id="IPR012675">
    <property type="entry name" value="Beta-grasp_dom_sf"/>
</dbReference>
<keyword evidence="10" id="KW-0560">Oxidoreductase</keyword>
<dbReference type="EC" id="1.3.5.1" evidence="4 14"/>
<comment type="cofactor">
    <cofactor evidence="14">
        <name>[4Fe-4S] cluster</name>
        <dbReference type="ChEBI" id="CHEBI:49883"/>
    </cofactor>
    <text evidence="14">Binds 1 [4Fe-4S] cluster.</text>
</comment>
<evidence type="ECO:0000256" key="12">
    <source>
        <dbReference type="ARBA" id="ARBA00023014"/>
    </source>
</evidence>
<dbReference type="PROSITE" id="PS51085">
    <property type="entry name" value="2FE2S_FER_2"/>
    <property type="match status" value="1"/>
</dbReference>
<dbReference type="InterPro" id="IPR006058">
    <property type="entry name" value="2Fe2S_fd_BS"/>
</dbReference>
<protein>
    <recommendedName>
        <fullName evidence="5 14">Succinate dehydrogenase iron-sulfur subunit</fullName>
        <ecNumber evidence="4 14">1.3.5.1</ecNumber>
    </recommendedName>
</protein>
<keyword evidence="9 14" id="KW-0479">Metal-binding</keyword>
<dbReference type="InterPro" id="IPR001041">
    <property type="entry name" value="2Fe-2S_ferredoxin-type"/>
</dbReference>
<comment type="subunit">
    <text evidence="3">Part of an enzyme complex containing four subunits: a flavoprotein, an iron-sulfur, cytochrome b-556, and a hydrophobic anchor protein.</text>
</comment>
<comment type="similarity">
    <text evidence="2 14">Belongs to the succinate dehydrogenase/fumarate reductase iron-sulfur protein family.</text>
</comment>
<dbReference type="Gene3D" id="1.10.1060.10">
    <property type="entry name" value="Alpha-helical ferredoxin"/>
    <property type="match status" value="1"/>
</dbReference>
<keyword evidence="18" id="KW-1185">Reference proteome</keyword>
<evidence type="ECO:0000313" key="18">
    <source>
        <dbReference type="Proteomes" id="UP000759298"/>
    </source>
</evidence>
<evidence type="ECO:0000256" key="1">
    <source>
        <dbReference type="ARBA" id="ARBA00004894"/>
    </source>
</evidence>
<feature type="domain" description="2Fe-2S ferredoxin-type" evidence="15">
    <location>
        <begin position="31"/>
        <end position="120"/>
    </location>
</feature>
<comment type="pathway">
    <text evidence="1">Carbohydrate metabolism; tricarboxylic acid cycle; fumarate from succinate (bacterial route): step 1/1.</text>
</comment>
<comment type="caution">
    <text evidence="17">The sequence shown here is derived from an EMBL/GenBank/DDBJ whole genome shotgun (WGS) entry which is preliminary data.</text>
</comment>
<evidence type="ECO:0000256" key="10">
    <source>
        <dbReference type="ARBA" id="ARBA00023002"/>
    </source>
</evidence>
<keyword evidence="6 14" id="KW-0004">4Fe-4S</keyword>
<evidence type="ECO:0000259" key="16">
    <source>
        <dbReference type="PROSITE" id="PS51379"/>
    </source>
</evidence>
<dbReference type="RefSeq" id="WP_010237493.1">
    <property type="nucleotide sequence ID" value="NZ_JAHWXP010000001.1"/>
</dbReference>
<evidence type="ECO:0000256" key="13">
    <source>
        <dbReference type="ARBA" id="ARBA00023291"/>
    </source>
</evidence>
<dbReference type="InterPro" id="IPR009051">
    <property type="entry name" value="Helical_ferredxn"/>
</dbReference>
<evidence type="ECO:0000256" key="8">
    <source>
        <dbReference type="ARBA" id="ARBA00022714"/>
    </source>
</evidence>
<keyword evidence="12 14" id="KW-0411">Iron-sulfur</keyword>
<dbReference type="Gene3D" id="3.10.20.30">
    <property type="match status" value="1"/>
</dbReference>
<dbReference type="Pfam" id="PF13534">
    <property type="entry name" value="Fer4_17"/>
    <property type="match status" value="1"/>
</dbReference>
<dbReference type="InterPro" id="IPR004489">
    <property type="entry name" value="Succ_DH/fum_Rdtase_Fe-S"/>
</dbReference>
<evidence type="ECO:0000256" key="5">
    <source>
        <dbReference type="ARBA" id="ARBA00022131"/>
    </source>
</evidence>
<dbReference type="NCBIfam" id="TIGR00384">
    <property type="entry name" value="dhsB"/>
    <property type="match status" value="1"/>
</dbReference>
<evidence type="ECO:0000256" key="11">
    <source>
        <dbReference type="ARBA" id="ARBA00023004"/>
    </source>
</evidence>
<comment type="catalytic activity">
    <reaction evidence="14">
        <text>a quinone + succinate = fumarate + a quinol</text>
        <dbReference type="Rhea" id="RHEA:40523"/>
        <dbReference type="ChEBI" id="CHEBI:24646"/>
        <dbReference type="ChEBI" id="CHEBI:29806"/>
        <dbReference type="ChEBI" id="CHEBI:30031"/>
        <dbReference type="ChEBI" id="CHEBI:132124"/>
        <dbReference type="EC" id="1.3.5.1"/>
    </reaction>
</comment>
<keyword evidence="8 14" id="KW-0001">2Fe-2S</keyword>
<organism evidence="17 18">
    <name type="scientific">Alteriqipengyuania abyssalis</name>
    <dbReference type="NCBI Taxonomy" id="2860200"/>
    <lineage>
        <taxon>Bacteria</taxon>
        <taxon>Pseudomonadati</taxon>
        <taxon>Pseudomonadota</taxon>
        <taxon>Alphaproteobacteria</taxon>
        <taxon>Sphingomonadales</taxon>
        <taxon>Erythrobacteraceae</taxon>
        <taxon>Alteriqipengyuania</taxon>
    </lineage>
</organism>
<dbReference type="InterPro" id="IPR017896">
    <property type="entry name" value="4Fe4S_Fe-S-bd"/>
</dbReference>
<evidence type="ECO:0000256" key="7">
    <source>
        <dbReference type="ARBA" id="ARBA00022532"/>
    </source>
</evidence>
<evidence type="ECO:0000256" key="2">
    <source>
        <dbReference type="ARBA" id="ARBA00009433"/>
    </source>
</evidence>
<dbReference type="CDD" id="cd00207">
    <property type="entry name" value="fer2"/>
    <property type="match status" value="1"/>
</dbReference>
<keyword evidence="13 14" id="KW-0003">3Fe-4S</keyword>
<gene>
    <name evidence="17" type="ORF">KYN89_01915</name>
</gene>
<comment type="cofactor">
    <cofactor evidence="14">
        <name>[2Fe-2S] cluster</name>
        <dbReference type="ChEBI" id="CHEBI:190135"/>
    </cofactor>
    <text evidence="14">Binds 1 [2Fe-2S] cluster.</text>
</comment>
<dbReference type="NCBIfam" id="NF004616">
    <property type="entry name" value="PRK05950.1"/>
    <property type="match status" value="1"/>
</dbReference>
<comment type="cofactor">
    <cofactor evidence="14">
        <name>[3Fe-4S] cluster</name>
        <dbReference type="ChEBI" id="CHEBI:21137"/>
    </cofactor>
    <text evidence="14">Binds 1 [3Fe-4S] cluster.</text>
</comment>
<proteinExistence type="inferred from homology"/>
<feature type="domain" description="4Fe-4S ferredoxin-type" evidence="16">
    <location>
        <begin position="162"/>
        <end position="192"/>
    </location>
</feature>
<dbReference type="PROSITE" id="PS51379">
    <property type="entry name" value="4FE4S_FER_2"/>
    <property type="match status" value="1"/>
</dbReference>
<dbReference type="InterPro" id="IPR036010">
    <property type="entry name" value="2Fe-2S_ferredoxin-like_sf"/>
</dbReference>
<evidence type="ECO:0000256" key="3">
    <source>
        <dbReference type="ARBA" id="ARBA00011294"/>
    </source>
</evidence>
<reference evidence="17 18" key="1">
    <citation type="submission" date="2021-07" db="EMBL/GenBank/DDBJ databases">
        <title>Alteriqipengyuania abyssalis NZ-12B nov, sp.nov isolated from deep sea sponge in pacific ocean.</title>
        <authorList>
            <person name="Tareen S."/>
            <person name="Wink J."/>
        </authorList>
    </citation>
    <scope>NUCLEOTIDE SEQUENCE [LARGE SCALE GENOMIC DNA]</scope>
    <source>
        <strain evidence="17 18">NZ-12B</strain>
    </source>
</reference>
<dbReference type="SUPFAM" id="SSF54292">
    <property type="entry name" value="2Fe-2S ferredoxin-like"/>
    <property type="match status" value="1"/>
</dbReference>
<evidence type="ECO:0000313" key="17">
    <source>
        <dbReference type="EMBL" id="MBY8335795.1"/>
    </source>
</evidence>
<evidence type="ECO:0000256" key="9">
    <source>
        <dbReference type="ARBA" id="ARBA00022723"/>
    </source>
</evidence>
<dbReference type="PANTHER" id="PTHR11921">
    <property type="entry name" value="SUCCINATE DEHYDROGENASE IRON-SULFUR PROTEIN"/>
    <property type="match status" value="1"/>
</dbReference>
<dbReference type="EMBL" id="JAHWXP010000001">
    <property type="protein sequence ID" value="MBY8335795.1"/>
    <property type="molecule type" value="Genomic_DNA"/>
</dbReference>
<dbReference type="PROSITE" id="PS00198">
    <property type="entry name" value="4FE4S_FER_1"/>
    <property type="match status" value="1"/>
</dbReference>
<dbReference type="InterPro" id="IPR025192">
    <property type="entry name" value="Succ_DH/fum_Rdtase_N"/>
</dbReference>
<keyword evidence="11 14" id="KW-0408">Iron</keyword>